<comment type="similarity">
    <text evidence="2">In the central section; belongs to the 3-hydroxyacyl-CoA dehydrogenase family.</text>
</comment>
<dbReference type="GO" id="GO:0006631">
    <property type="term" value="P:fatty acid metabolic process"/>
    <property type="evidence" value="ECO:0007669"/>
    <property type="project" value="InterPro"/>
</dbReference>
<feature type="binding site" evidence="9">
    <location>
        <position position="135"/>
    </location>
    <ligand>
        <name>CoA</name>
        <dbReference type="ChEBI" id="CHEBI:57287"/>
    </ligand>
</feature>
<evidence type="ECO:0000313" key="13">
    <source>
        <dbReference type="Proteomes" id="UP000054558"/>
    </source>
</evidence>
<dbReference type="EMBL" id="DF237210">
    <property type="protein sequence ID" value="GAQ85919.1"/>
    <property type="molecule type" value="Genomic_DNA"/>
</dbReference>
<keyword evidence="13" id="KW-1185">Reference proteome</keyword>
<evidence type="ECO:0000256" key="8">
    <source>
        <dbReference type="PIRSR" id="PIRSR000105-2"/>
    </source>
</evidence>
<proteinExistence type="inferred from homology"/>
<keyword evidence="8" id="KW-0520">NAD</keyword>
<feature type="binding site" evidence="8">
    <location>
        <begin position="26"/>
        <end position="31"/>
    </location>
    <ligand>
        <name>NAD(+)</name>
        <dbReference type="ChEBI" id="CHEBI:57540"/>
    </ligand>
</feature>
<dbReference type="PANTHER" id="PTHR48075">
    <property type="entry name" value="3-HYDROXYACYL-COA DEHYDROGENASE FAMILY PROTEIN"/>
    <property type="match status" value="1"/>
</dbReference>
<dbReference type="InterPro" id="IPR036291">
    <property type="entry name" value="NAD(P)-bd_dom_sf"/>
</dbReference>
<dbReference type="Pfam" id="PF02737">
    <property type="entry name" value="3HCDH_N"/>
    <property type="match status" value="1"/>
</dbReference>
<evidence type="ECO:0000256" key="7">
    <source>
        <dbReference type="PIRSR" id="PIRSR000105-1"/>
    </source>
</evidence>
<dbReference type="AlphaFoldDB" id="A0A1Y1I928"/>
<comment type="catalytic activity">
    <reaction evidence="6">
        <text>a 4-saturated-(3S)-3-hydroxyacyl-CoA = a (3E)-enoyl-CoA + H2O</text>
        <dbReference type="Rhea" id="RHEA:20724"/>
        <dbReference type="ChEBI" id="CHEBI:15377"/>
        <dbReference type="ChEBI" id="CHEBI:58521"/>
        <dbReference type="ChEBI" id="CHEBI:137480"/>
        <dbReference type="EC" id="4.2.1.17"/>
    </reaction>
</comment>
<dbReference type="Gene3D" id="1.10.1040.10">
    <property type="entry name" value="N-(1-d-carboxylethyl)-l-norvaline Dehydrogenase, domain 2"/>
    <property type="match status" value="1"/>
</dbReference>
<evidence type="ECO:0000256" key="5">
    <source>
        <dbReference type="ARBA" id="ARBA00023709"/>
    </source>
</evidence>
<dbReference type="GO" id="GO:0016616">
    <property type="term" value="F:oxidoreductase activity, acting on the CH-OH group of donors, NAD or NADP as acceptor"/>
    <property type="evidence" value="ECO:0007669"/>
    <property type="project" value="InterPro"/>
</dbReference>
<dbReference type="OrthoDB" id="5958943at2759"/>
<dbReference type="PIRSF" id="PIRSF000105">
    <property type="entry name" value="HCDH"/>
    <property type="match status" value="1"/>
</dbReference>
<dbReference type="InterPro" id="IPR006176">
    <property type="entry name" value="3-OHacyl-CoA_DH_NAD-bd"/>
</dbReference>
<dbReference type="InterPro" id="IPR008927">
    <property type="entry name" value="6-PGluconate_DH-like_C_sf"/>
</dbReference>
<feature type="binding site" evidence="9">
    <location>
        <position position="65"/>
    </location>
    <ligand>
        <name>CoA</name>
        <dbReference type="ChEBI" id="CHEBI:57287"/>
    </ligand>
</feature>
<evidence type="ECO:0000313" key="12">
    <source>
        <dbReference type="EMBL" id="GAQ85919.1"/>
    </source>
</evidence>
<evidence type="ECO:0000256" key="1">
    <source>
        <dbReference type="ARBA" id="ARBA00005005"/>
    </source>
</evidence>
<dbReference type="NCBIfam" id="NF005715">
    <property type="entry name" value="PRK07530.1"/>
    <property type="match status" value="1"/>
</dbReference>
<protein>
    <submittedName>
        <fullName evidence="12">3-hydroxy-2-methylbutyryl-CoA dehydrogenase</fullName>
    </submittedName>
</protein>
<dbReference type="InterPro" id="IPR006180">
    <property type="entry name" value="3-OHacyl-CoA_DH_CS"/>
</dbReference>
<accession>A0A1Y1I928</accession>
<evidence type="ECO:0000256" key="2">
    <source>
        <dbReference type="ARBA" id="ARBA00007005"/>
    </source>
</evidence>
<dbReference type="STRING" id="105231.A0A1Y1I928"/>
<dbReference type="FunFam" id="3.40.50.720:FF:000009">
    <property type="entry name" value="Fatty oxidation complex, alpha subunit"/>
    <property type="match status" value="1"/>
</dbReference>
<evidence type="ECO:0000259" key="10">
    <source>
        <dbReference type="Pfam" id="PF00725"/>
    </source>
</evidence>
<feature type="binding site" evidence="8">
    <location>
        <position position="290"/>
    </location>
    <ligand>
        <name>NAD(+)</name>
        <dbReference type="ChEBI" id="CHEBI:57540"/>
    </ligand>
</feature>
<name>A0A1Y1I928_KLENI</name>
<comment type="pathway">
    <text evidence="1">Lipid metabolism; fatty acid beta-oxidation.</text>
</comment>
<dbReference type="OMA" id="MAHPMGP"/>
<feature type="binding site" evidence="8">
    <location>
        <position position="159"/>
    </location>
    <ligand>
        <name>NAD(+)</name>
        <dbReference type="ChEBI" id="CHEBI:57540"/>
    </ligand>
</feature>
<organism evidence="12 13">
    <name type="scientific">Klebsormidium nitens</name>
    <name type="common">Green alga</name>
    <name type="synonym">Ulothrix nitens</name>
    <dbReference type="NCBI Taxonomy" id="105231"/>
    <lineage>
        <taxon>Eukaryota</taxon>
        <taxon>Viridiplantae</taxon>
        <taxon>Streptophyta</taxon>
        <taxon>Klebsormidiophyceae</taxon>
        <taxon>Klebsormidiales</taxon>
        <taxon>Klebsormidiaceae</taxon>
        <taxon>Klebsormidium</taxon>
    </lineage>
</organism>
<dbReference type="NCBIfam" id="NF005875">
    <property type="entry name" value="PRK07819.1"/>
    <property type="match status" value="1"/>
</dbReference>
<feature type="binding site" evidence="9">
    <location>
        <position position="72"/>
    </location>
    <ligand>
        <name>CoA</name>
        <dbReference type="ChEBI" id="CHEBI:57287"/>
    </ligand>
</feature>
<evidence type="ECO:0000259" key="11">
    <source>
        <dbReference type="Pfam" id="PF02737"/>
    </source>
</evidence>
<dbReference type="InterPro" id="IPR013328">
    <property type="entry name" value="6PGD_dom2"/>
</dbReference>
<dbReference type="GO" id="GO:0016491">
    <property type="term" value="F:oxidoreductase activity"/>
    <property type="evidence" value="ECO:0000318"/>
    <property type="project" value="GO_Central"/>
</dbReference>
<dbReference type="GO" id="GO:0004300">
    <property type="term" value="F:enoyl-CoA hydratase activity"/>
    <property type="evidence" value="ECO:0007669"/>
    <property type="project" value="UniProtKB-EC"/>
</dbReference>
<dbReference type="Proteomes" id="UP000054558">
    <property type="component" value="Unassembled WGS sequence"/>
</dbReference>
<dbReference type="Pfam" id="PF00725">
    <property type="entry name" value="3HCDH"/>
    <property type="match status" value="1"/>
</dbReference>
<evidence type="ECO:0000256" key="6">
    <source>
        <dbReference type="ARBA" id="ARBA00023717"/>
    </source>
</evidence>
<dbReference type="Gene3D" id="3.40.50.720">
    <property type="entry name" value="NAD(P)-binding Rossmann-like Domain"/>
    <property type="match status" value="1"/>
</dbReference>
<dbReference type="GO" id="GO:0070403">
    <property type="term" value="F:NAD+ binding"/>
    <property type="evidence" value="ECO:0007669"/>
    <property type="project" value="InterPro"/>
</dbReference>
<evidence type="ECO:0000256" key="4">
    <source>
        <dbReference type="ARBA" id="ARBA00023002"/>
    </source>
</evidence>
<sequence>MATQPTAVLRGFSSMAARFSVLGVVGAGQMGSGIAQVAATASLDVILSDVDQRALDRGMQTIKASLTKFVTKGTLGQEEAEKIMKRVQTTTTLEDFHSADVVIEAVAENEALKRRIFSELDKIVAKEAILASNTSSISITRIAAATQRPERVIGMHFMNPVPLMKLVEIVRGIATDDAVFEDTKQLAHWLGKTVCCSKDYPGFIVNRVLMPMINEAFYALYEGVASAQDIDLGMKLGTNQPMGPLTLADFIGLDTCLAIMRVLHDGLGDSKYRPCPLLVQYVDAGWLGKKVGKGVYNYSKL</sequence>
<feature type="binding site" evidence="8">
    <location>
        <position position="113"/>
    </location>
    <ligand>
        <name>NAD(+)</name>
        <dbReference type="ChEBI" id="CHEBI:57540"/>
    </ligand>
</feature>
<feature type="binding site" evidence="8">
    <location>
        <position position="135"/>
    </location>
    <ligand>
        <name>NAD(+)</name>
        <dbReference type="ChEBI" id="CHEBI:57540"/>
    </ligand>
</feature>
<dbReference type="PROSITE" id="PS00067">
    <property type="entry name" value="3HCDH"/>
    <property type="match status" value="1"/>
</dbReference>
<evidence type="ECO:0000256" key="3">
    <source>
        <dbReference type="ARBA" id="ARBA00009463"/>
    </source>
</evidence>
<feature type="site" description="Important for catalytic activity" evidence="7">
    <location>
        <position position="156"/>
    </location>
</feature>
<dbReference type="InterPro" id="IPR022694">
    <property type="entry name" value="3-OHacyl-CoA_DH"/>
</dbReference>
<comment type="catalytic activity">
    <reaction evidence="5">
        <text>a (3S)-3-hydroxyacyl-CoA = a (2E)-enoyl-CoA + H2O</text>
        <dbReference type="Rhea" id="RHEA:16105"/>
        <dbReference type="ChEBI" id="CHEBI:15377"/>
        <dbReference type="ChEBI" id="CHEBI:57318"/>
        <dbReference type="ChEBI" id="CHEBI:58856"/>
        <dbReference type="EC" id="4.2.1.17"/>
    </reaction>
</comment>
<gene>
    <name evidence="12" type="ORF">KFL_002610050</name>
</gene>
<feature type="binding site" evidence="8">
    <location>
        <position position="49"/>
    </location>
    <ligand>
        <name>NAD(+)</name>
        <dbReference type="ChEBI" id="CHEBI:57540"/>
    </ligand>
</feature>
<feature type="domain" description="3-hydroxyacyl-CoA dehydrogenase NAD binding" evidence="11">
    <location>
        <begin position="22"/>
        <end position="199"/>
    </location>
</feature>
<dbReference type="SUPFAM" id="SSF48179">
    <property type="entry name" value="6-phosphogluconate dehydrogenase C-terminal domain-like"/>
    <property type="match status" value="1"/>
</dbReference>
<reference evidence="12 13" key="1">
    <citation type="journal article" date="2014" name="Nat. Commun.">
        <title>Klebsormidium flaccidum genome reveals primary factors for plant terrestrial adaptation.</title>
        <authorList>
            <person name="Hori K."/>
            <person name="Maruyama F."/>
            <person name="Fujisawa T."/>
            <person name="Togashi T."/>
            <person name="Yamamoto N."/>
            <person name="Seo M."/>
            <person name="Sato S."/>
            <person name="Yamada T."/>
            <person name="Mori H."/>
            <person name="Tajima N."/>
            <person name="Moriyama T."/>
            <person name="Ikeuchi M."/>
            <person name="Watanabe M."/>
            <person name="Wada H."/>
            <person name="Kobayashi K."/>
            <person name="Saito M."/>
            <person name="Masuda T."/>
            <person name="Sasaki-Sekimoto Y."/>
            <person name="Mashiguchi K."/>
            <person name="Awai K."/>
            <person name="Shimojima M."/>
            <person name="Masuda S."/>
            <person name="Iwai M."/>
            <person name="Nobusawa T."/>
            <person name="Narise T."/>
            <person name="Kondo S."/>
            <person name="Saito H."/>
            <person name="Sato R."/>
            <person name="Murakawa M."/>
            <person name="Ihara Y."/>
            <person name="Oshima-Yamada Y."/>
            <person name="Ohtaka K."/>
            <person name="Satoh M."/>
            <person name="Sonobe K."/>
            <person name="Ishii M."/>
            <person name="Ohtani R."/>
            <person name="Kanamori-Sato M."/>
            <person name="Honoki R."/>
            <person name="Miyazaki D."/>
            <person name="Mochizuki H."/>
            <person name="Umetsu J."/>
            <person name="Higashi K."/>
            <person name="Shibata D."/>
            <person name="Kamiya Y."/>
            <person name="Sato N."/>
            <person name="Nakamura Y."/>
            <person name="Tabata S."/>
            <person name="Ida S."/>
            <person name="Kurokawa K."/>
            <person name="Ohta H."/>
        </authorList>
    </citation>
    <scope>NUCLEOTIDE SEQUENCE [LARGE SCALE GENOMIC DNA]</scope>
    <source>
        <strain evidence="12 13">NIES-2285</strain>
    </source>
</reference>
<dbReference type="InterPro" id="IPR006108">
    <property type="entry name" value="3HC_DH_C"/>
</dbReference>
<dbReference type="NCBIfam" id="NF004474">
    <property type="entry name" value="PRK05808.1"/>
    <property type="match status" value="1"/>
</dbReference>
<feature type="domain" description="3-hydroxyacyl-CoA dehydrogenase C-terminal" evidence="10">
    <location>
        <begin position="202"/>
        <end position="298"/>
    </location>
</feature>
<dbReference type="PANTHER" id="PTHR48075:SF5">
    <property type="entry name" value="3-HYDROXYBUTYRYL-COA DEHYDROGENASE"/>
    <property type="match status" value="1"/>
</dbReference>
<evidence type="ECO:0000256" key="9">
    <source>
        <dbReference type="PIRSR" id="PIRSR000105-3"/>
    </source>
</evidence>
<feature type="binding site" evidence="8">
    <location>
        <position position="108"/>
    </location>
    <ligand>
        <name>NAD(+)</name>
        <dbReference type="ChEBI" id="CHEBI:57540"/>
    </ligand>
</feature>
<keyword evidence="4" id="KW-0560">Oxidoreductase</keyword>
<comment type="similarity">
    <text evidence="3">Belongs to the 3-hydroxyacyl-CoA dehydrogenase family.</text>
</comment>
<dbReference type="SUPFAM" id="SSF51735">
    <property type="entry name" value="NAD(P)-binding Rossmann-fold domains"/>
    <property type="match status" value="1"/>
</dbReference>